<evidence type="ECO:0000256" key="3">
    <source>
        <dbReference type="ARBA" id="ARBA00023235"/>
    </source>
</evidence>
<dbReference type="EMBL" id="JABUFE010000002">
    <property type="protein sequence ID" value="NSX54090.1"/>
    <property type="molecule type" value="Genomic_DNA"/>
</dbReference>
<dbReference type="InterPro" id="IPR014721">
    <property type="entry name" value="Ribsml_uS5_D2-typ_fold_subgr"/>
</dbReference>
<dbReference type="Proteomes" id="UP000777935">
    <property type="component" value="Unassembled WGS sequence"/>
</dbReference>
<evidence type="ECO:0000256" key="2">
    <source>
        <dbReference type="ARBA" id="ARBA00012895"/>
    </source>
</evidence>
<dbReference type="Gene3D" id="3.30.565.10">
    <property type="entry name" value="Histidine kinase-like ATPase, C-terminal domain"/>
    <property type="match status" value="1"/>
</dbReference>
<name>A0ABX2ING4_9RHOB</name>
<accession>A0ABX2ING4</accession>
<keyword evidence="6" id="KW-1185">Reference proteome</keyword>
<comment type="catalytic activity">
    <reaction evidence="1">
        <text>ATP-dependent breakage, passage and rejoining of double-stranded DNA.</text>
        <dbReference type="EC" id="5.6.2.2"/>
    </reaction>
</comment>
<sequence length="322" mass="34648">MEILTFREAVRKRPGMYIGDVTDASGANHIVFELVANVLDQFLANAATRCEVELDGFELTILDDGPGLPFHVSAYNGDGSQAEYVLENAHFGATASGHAPHVHLVSNGVGLAVVNALCSEFTVVSSDGQSTWSHAYEAGNPIGQPNVTNAKESSGTRLVLRLDQEIFRCPPDQSYLSSTLREKSHLFPGFEIVFNGSSFIAAGGLMSLAESFCDGDEQPTLWHRQEYADFQIDLALAGSGSEALTSQSWVNGSLTADGGTHQDALMKTLKNANWKPKVSLVHVVMLQPEFAGPTRNKLWAPSLKEPLEAAFSEALASKLRGP</sequence>
<dbReference type="RefSeq" id="WP_174135750.1">
    <property type="nucleotide sequence ID" value="NZ_JABUFE010000002.1"/>
</dbReference>
<gene>
    <name evidence="5" type="ORF">HRQ87_04665</name>
</gene>
<organism evidence="5 6">
    <name type="scientific">Parasulfitobacter algicola</name>
    <dbReference type="NCBI Taxonomy" id="2614809"/>
    <lineage>
        <taxon>Bacteria</taxon>
        <taxon>Pseudomonadati</taxon>
        <taxon>Pseudomonadota</taxon>
        <taxon>Alphaproteobacteria</taxon>
        <taxon>Rhodobacterales</taxon>
        <taxon>Roseobacteraceae</taxon>
        <taxon>Parasulfitobacter</taxon>
    </lineage>
</organism>
<dbReference type="Pfam" id="PF02518">
    <property type="entry name" value="HATPase_c"/>
    <property type="match status" value="1"/>
</dbReference>
<dbReference type="PANTHER" id="PTHR45866:SF2">
    <property type="entry name" value="DNA TOPOISOMERASE (ATP-HYDROLYZING)"/>
    <property type="match status" value="1"/>
</dbReference>
<dbReference type="InterPro" id="IPR003594">
    <property type="entry name" value="HATPase_dom"/>
</dbReference>
<dbReference type="PRINTS" id="PR00418">
    <property type="entry name" value="TPI2FAMILY"/>
</dbReference>
<dbReference type="Gene3D" id="3.30.230.10">
    <property type="match status" value="1"/>
</dbReference>
<dbReference type="EC" id="5.6.2.2" evidence="2"/>
<dbReference type="InterPro" id="IPR036890">
    <property type="entry name" value="HATPase_C_sf"/>
</dbReference>
<comment type="caution">
    <text evidence="5">The sequence shown here is derived from an EMBL/GenBank/DDBJ whole genome shotgun (WGS) entry which is preliminary data.</text>
</comment>
<keyword evidence="3" id="KW-0413">Isomerase</keyword>
<evidence type="ECO:0000313" key="5">
    <source>
        <dbReference type="EMBL" id="NSX54090.1"/>
    </source>
</evidence>
<dbReference type="InterPro" id="IPR020568">
    <property type="entry name" value="Ribosomal_Su5_D2-typ_SF"/>
</dbReference>
<dbReference type="SUPFAM" id="SSF55874">
    <property type="entry name" value="ATPase domain of HSP90 chaperone/DNA topoisomerase II/histidine kinase"/>
    <property type="match status" value="1"/>
</dbReference>
<dbReference type="SUPFAM" id="SSF54211">
    <property type="entry name" value="Ribosomal protein S5 domain 2-like"/>
    <property type="match status" value="1"/>
</dbReference>
<proteinExistence type="predicted"/>
<dbReference type="PANTHER" id="PTHR45866">
    <property type="entry name" value="DNA GYRASE/TOPOISOMERASE SUBUNIT B"/>
    <property type="match status" value="1"/>
</dbReference>
<evidence type="ECO:0000313" key="6">
    <source>
        <dbReference type="Proteomes" id="UP000777935"/>
    </source>
</evidence>
<reference evidence="5 6" key="1">
    <citation type="submission" date="2020-06" db="EMBL/GenBank/DDBJ databases">
        <title>Sulfitobacter algicola sp. nov., isolated from green algae.</title>
        <authorList>
            <person name="Wang C."/>
        </authorList>
    </citation>
    <scope>NUCLEOTIDE SEQUENCE [LARGE SCALE GENOMIC DNA]</scope>
    <source>
        <strain evidence="5 6">1151</strain>
    </source>
</reference>
<evidence type="ECO:0000259" key="4">
    <source>
        <dbReference type="Pfam" id="PF02518"/>
    </source>
</evidence>
<feature type="domain" description="Histidine kinase/HSP90-like ATPase" evidence="4">
    <location>
        <begin position="23"/>
        <end position="130"/>
    </location>
</feature>
<evidence type="ECO:0000256" key="1">
    <source>
        <dbReference type="ARBA" id="ARBA00000185"/>
    </source>
</evidence>
<protein>
    <recommendedName>
        <fullName evidence="2">DNA topoisomerase (ATP-hydrolyzing)</fullName>
        <ecNumber evidence="2">5.6.2.2</ecNumber>
    </recommendedName>
</protein>